<feature type="domain" description="SAC" evidence="12">
    <location>
        <begin position="151"/>
        <end position="479"/>
    </location>
</feature>
<evidence type="ECO:0000256" key="5">
    <source>
        <dbReference type="ARBA" id="ARBA00022448"/>
    </source>
</evidence>
<dbReference type="KEGG" id="tgb:HG536_0F03160"/>
<keyword evidence="11" id="KW-0472">Membrane</keyword>
<evidence type="ECO:0000256" key="1">
    <source>
        <dbReference type="ARBA" id="ARBA00004496"/>
    </source>
</evidence>
<dbReference type="InterPro" id="IPR036691">
    <property type="entry name" value="Endo/exonu/phosph_ase_sf"/>
</dbReference>
<evidence type="ECO:0000256" key="2">
    <source>
        <dbReference type="ARBA" id="ARBA00008943"/>
    </source>
</evidence>
<reference evidence="13 14" key="1">
    <citation type="submission" date="2020-06" db="EMBL/GenBank/DDBJ databases">
        <title>The yeast mating-type switching endonuclease HO is a domesticated member of an unorthodox homing genetic element family.</title>
        <authorList>
            <person name="Coughlan A.Y."/>
            <person name="Lombardi L."/>
            <person name="Braun-Galleani S."/>
            <person name="Martos A.R."/>
            <person name="Galeote V."/>
            <person name="Bigey F."/>
            <person name="Dequin S."/>
            <person name="Byrne K.P."/>
            <person name="Wolfe K.H."/>
        </authorList>
    </citation>
    <scope>NUCLEOTIDE SEQUENCE [LARGE SCALE GENOMIC DNA]</scope>
    <source>
        <strain evidence="13 14">CBS764</strain>
    </source>
</reference>
<dbReference type="FunFam" id="3.60.10.10:FF:000029">
    <property type="entry name" value="Inositol polyphosphate 5-phosphatase"/>
    <property type="match status" value="1"/>
</dbReference>
<keyword evidence="14" id="KW-1185">Reference proteome</keyword>
<dbReference type="GO" id="GO:0043813">
    <property type="term" value="F:phosphatidylinositol-3,5-bisphosphate 5-phosphatase activity"/>
    <property type="evidence" value="ECO:0007669"/>
    <property type="project" value="TreeGrafter"/>
</dbReference>
<comment type="subcellular location">
    <subcellularLocation>
        <location evidence="1">Cytoplasm</location>
    </subcellularLocation>
</comment>
<organism evidence="13 14">
    <name type="scientific">Torulaspora globosa</name>
    <dbReference type="NCBI Taxonomy" id="48254"/>
    <lineage>
        <taxon>Eukaryota</taxon>
        <taxon>Fungi</taxon>
        <taxon>Dikarya</taxon>
        <taxon>Ascomycota</taxon>
        <taxon>Saccharomycotina</taxon>
        <taxon>Saccharomycetes</taxon>
        <taxon>Saccharomycetales</taxon>
        <taxon>Saccharomycetaceae</taxon>
        <taxon>Torulaspora</taxon>
    </lineage>
</organism>
<dbReference type="GO" id="GO:0004439">
    <property type="term" value="F:phosphatidylinositol-4,5-bisphosphate 5-phosphatase activity"/>
    <property type="evidence" value="ECO:0007669"/>
    <property type="project" value="UniProtKB-EC"/>
</dbReference>
<evidence type="ECO:0000256" key="10">
    <source>
        <dbReference type="SAM" id="MobiDB-lite"/>
    </source>
</evidence>
<dbReference type="RefSeq" id="XP_037140665.1">
    <property type="nucleotide sequence ID" value="XM_037284769.1"/>
</dbReference>
<evidence type="ECO:0000259" key="12">
    <source>
        <dbReference type="PROSITE" id="PS50275"/>
    </source>
</evidence>
<feature type="compositionally biased region" description="Polar residues" evidence="10">
    <location>
        <begin position="876"/>
        <end position="887"/>
    </location>
</feature>
<feature type="transmembrane region" description="Helical" evidence="11">
    <location>
        <begin position="69"/>
        <end position="90"/>
    </location>
</feature>
<dbReference type="Proteomes" id="UP000515788">
    <property type="component" value="Chromosome 6"/>
</dbReference>
<evidence type="ECO:0000256" key="6">
    <source>
        <dbReference type="ARBA" id="ARBA00022490"/>
    </source>
</evidence>
<proteinExistence type="inferred from homology"/>
<gene>
    <name evidence="13" type="ORF">HG536_0F03160</name>
</gene>
<evidence type="ECO:0000256" key="8">
    <source>
        <dbReference type="ARBA" id="ARBA00022801"/>
    </source>
</evidence>
<dbReference type="GO" id="GO:0005737">
    <property type="term" value="C:cytoplasm"/>
    <property type="evidence" value="ECO:0007669"/>
    <property type="project" value="UniProtKB-SubCell"/>
</dbReference>
<protein>
    <recommendedName>
        <fullName evidence="4">phosphoinositide 5-phosphatase</fullName>
        <ecNumber evidence="4">3.1.3.36</ecNumber>
    </recommendedName>
</protein>
<dbReference type="PROSITE" id="PS50275">
    <property type="entry name" value="SAC"/>
    <property type="match status" value="1"/>
</dbReference>
<dbReference type="OrthoDB" id="405996at2759"/>
<comment type="similarity">
    <text evidence="2">Belongs to the synaptojanin family.</text>
</comment>
<dbReference type="PANTHER" id="PTHR11200:SF269">
    <property type="entry name" value="PHOSPHATIDYLINOSITOL 4,5-BISPHOSPHATE 5-PHOSPHATASE INP51"/>
    <property type="match status" value="1"/>
</dbReference>
<sequence length="948" mass="107354">MKLFIGRNPRSAVVSSNGYNLCFERLPSVSGNSQVGQQNLKAPVVSIRSISDEELADTKHYFELKNRMFSGLVGLVSLNGNLFLAVVSGVQKVGFPRWTLENGHISSSENVFKVLDVEFHSLDAEIYDHLYLEPTEQNYEKLIHEHPCGSLKKLLGDGSFYFSRGFDISNVLKHGGPAHNLDYTIDNQDLNNIWNASFISEIINWRSRIPAQEKDLVGGEFFTFLMRGFYKTVIVEQANTISTITLVSRISAESNQNSFALDGVDEYGRVSNFVETEIIVSTEDFFLSYTQVSGNVPLFWEVVDGQLLYGRRLKLTRGIEQTQAAFDRHFDNLASKYGVVSVLNLVKPKSESQELMADAYKDCAEMKGIKFTSVEYGSRLLTKTPHKLLYLLKQDLYEFGAFAYDIKKKIYVGKQTGVLRISSFGSVSRINTVEKLVSREVLELTTSELSGIEITSPFLKAHDRLWSENNYWLEAVYSKNSKNPSKYRKVYGKLFNSKVKIYDPLHSTISQYLRQRKESYTYKKEITIFAGTFNVSGKIASEDVKDWICPDISNEDSCAPEMYVIGLEEVVELTPGHILSTDPYVKSYWEKKILGAINGLNPERRYGCVWSSQLGGVLLMLFVNELEYQKVKHIEGDMKKTGFGGMTSNKGAVAVSFKYSATKFCLLVSHLAAGLDNVEQRHNDYKTIVKNIRFSRGLRIKDHDVVIWMGDFNYRILMSNDEVRKMIAAEEFSKLFERDQLNQQMIAGEAFPYYHEMEIKFPPTYKFDPGTKTYDTSEKMRIPAWTDRILSRGASLRQLTYGCAENILFSDHRPVYATFRAVVTVLDEQEKAALAAEIYQKIASKLASLNDREKLALLNDGSLLVESLEKDGSKTPAISPSAASGHTTGVRLPPPSSDLKKWWIGNGKQVKVIIHVDPSKYALNPERSVNPFSYEDKDEPLFVPREIT</sequence>
<dbReference type="GO" id="GO:0016020">
    <property type="term" value="C:membrane"/>
    <property type="evidence" value="ECO:0007669"/>
    <property type="project" value="TreeGrafter"/>
</dbReference>
<evidence type="ECO:0000313" key="14">
    <source>
        <dbReference type="Proteomes" id="UP000515788"/>
    </source>
</evidence>
<evidence type="ECO:0000313" key="13">
    <source>
        <dbReference type="EMBL" id="QLL33991.1"/>
    </source>
</evidence>
<dbReference type="GeneID" id="59327206"/>
<dbReference type="SMART" id="SM00128">
    <property type="entry name" value="IPPc"/>
    <property type="match status" value="1"/>
</dbReference>
<keyword evidence="11" id="KW-0812">Transmembrane</keyword>
<dbReference type="EC" id="3.1.3.36" evidence="4"/>
<accession>A0A7G3ZKF5</accession>
<dbReference type="InterPro" id="IPR046985">
    <property type="entry name" value="IP5"/>
</dbReference>
<dbReference type="Gene3D" id="3.60.10.10">
    <property type="entry name" value="Endonuclease/exonuclease/phosphatase"/>
    <property type="match status" value="1"/>
</dbReference>
<dbReference type="InterPro" id="IPR000300">
    <property type="entry name" value="IPPc"/>
</dbReference>
<dbReference type="GO" id="GO:0046856">
    <property type="term" value="P:phosphatidylinositol dephosphorylation"/>
    <property type="evidence" value="ECO:0007669"/>
    <property type="project" value="InterPro"/>
</dbReference>
<dbReference type="EMBL" id="CP059251">
    <property type="protein sequence ID" value="QLL33991.1"/>
    <property type="molecule type" value="Genomic_DNA"/>
</dbReference>
<dbReference type="GO" id="GO:0015031">
    <property type="term" value="P:protein transport"/>
    <property type="evidence" value="ECO:0007669"/>
    <property type="project" value="UniProtKB-KW"/>
</dbReference>
<dbReference type="GO" id="GO:0006897">
    <property type="term" value="P:endocytosis"/>
    <property type="evidence" value="ECO:0007669"/>
    <property type="project" value="UniProtKB-KW"/>
</dbReference>
<dbReference type="InterPro" id="IPR002013">
    <property type="entry name" value="SAC_dom"/>
</dbReference>
<keyword evidence="6" id="KW-0963">Cytoplasm</keyword>
<dbReference type="Pfam" id="PF22669">
    <property type="entry name" value="Exo_endo_phos2"/>
    <property type="match status" value="1"/>
</dbReference>
<dbReference type="Pfam" id="PF02383">
    <property type="entry name" value="Syja_N"/>
    <property type="match status" value="1"/>
</dbReference>
<keyword evidence="7" id="KW-0254">Endocytosis</keyword>
<comment type="similarity">
    <text evidence="3">In the central section; belongs to the inositol 1,4,5-trisphosphate 5-phosphatase family.</text>
</comment>
<evidence type="ECO:0000256" key="4">
    <source>
        <dbReference type="ARBA" id="ARBA00013044"/>
    </source>
</evidence>
<dbReference type="AlphaFoldDB" id="A0A7G3ZKF5"/>
<keyword evidence="8" id="KW-0378">Hydrolase</keyword>
<feature type="region of interest" description="Disordered" evidence="10">
    <location>
        <begin position="872"/>
        <end position="893"/>
    </location>
</feature>
<evidence type="ECO:0000256" key="11">
    <source>
        <dbReference type="SAM" id="Phobius"/>
    </source>
</evidence>
<keyword evidence="11" id="KW-1133">Transmembrane helix</keyword>
<keyword evidence="5" id="KW-0813">Transport</keyword>
<name>A0A7G3ZKF5_9SACH</name>
<evidence type="ECO:0000256" key="7">
    <source>
        <dbReference type="ARBA" id="ARBA00022583"/>
    </source>
</evidence>
<evidence type="ECO:0000256" key="3">
    <source>
        <dbReference type="ARBA" id="ARBA00009678"/>
    </source>
</evidence>
<keyword evidence="9" id="KW-0653">Protein transport</keyword>
<dbReference type="PANTHER" id="PTHR11200">
    <property type="entry name" value="INOSITOL 5-PHOSPHATASE"/>
    <property type="match status" value="1"/>
</dbReference>
<evidence type="ECO:0000256" key="9">
    <source>
        <dbReference type="ARBA" id="ARBA00022927"/>
    </source>
</evidence>
<dbReference type="SUPFAM" id="SSF56219">
    <property type="entry name" value="DNase I-like"/>
    <property type="match status" value="1"/>
</dbReference>